<evidence type="ECO:0000313" key="2">
    <source>
        <dbReference type="EMBL" id="KJZ69209.1"/>
    </source>
</evidence>
<dbReference type="AlphaFoldDB" id="A0A0F8A189"/>
<protein>
    <submittedName>
        <fullName evidence="2">Uncharacterized protein</fullName>
    </submittedName>
</protein>
<dbReference type="OrthoDB" id="5102829at2759"/>
<feature type="region of interest" description="Disordered" evidence="1">
    <location>
        <begin position="92"/>
        <end position="137"/>
    </location>
</feature>
<reference evidence="2 3" key="1">
    <citation type="journal article" date="2014" name="Genome Biol. Evol.">
        <title>Comparative genomics and transcriptomics analyses reveal divergent lifestyle features of nematode endoparasitic fungus Hirsutella minnesotensis.</title>
        <authorList>
            <person name="Lai Y."/>
            <person name="Liu K."/>
            <person name="Zhang X."/>
            <person name="Zhang X."/>
            <person name="Li K."/>
            <person name="Wang N."/>
            <person name="Shu C."/>
            <person name="Wu Y."/>
            <person name="Wang C."/>
            <person name="Bushley K.E."/>
            <person name="Xiang M."/>
            <person name="Liu X."/>
        </authorList>
    </citation>
    <scope>NUCLEOTIDE SEQUENCE [LARGE SCALE GENOMIC DNA]</scope>
    <source>
        <strain evidence="2 3">3608</strain>
    </source>
</reference>
<sequence>MLEKVWELLDEYHAEFQGLKETLKGQNEIIRDQQEIVRKQKAEVEKQVTTNRELSLHLEDIKQQMSDQLKQVQKQLEAIVSGAVVTPPSTFAEVARSSSSPQRSTTQSLSSNSTAESTANELYCMIDTSRVEEQDRG</sequence>
<dbReference type="EMBL" id="KQ030747">
    <property type="protein sequence ID" value="KJZ69209.1"/>
    <property type="molecule type" value="Genomic_DNA"/>
</dbReference>
<name>A0A0F8A189_9HYPO</name>
<accession>A0A0F8A189</accession>
<dbReference type="Proteomes" id="UP000054481">
    <property type="component" value="Unassembled WGS sequence"/>
</dbReference>
<organism evidence="2 3">
    <name type="scientific">Hirsutella minnesotensis 3608</name>
    <dbReference type="NCBI Taxonomy" id="1043627"/>
    <lineage>
        <taxon>Eukaryota</taxon>
        <taxon>Fungi</taxon>
        <taxon>Dikarya</taxon>
        <taxon>Ascomycota</taxon>
        <taxon>Pezizomycotina</taxon>
        <taxon>Sordariomycetes</taxon>
        <taxon>Hypocreomycetidae</taxon>
        <taxon>Hypocreales</taxon>
        <taxon>Ophiocordycipitaceae</taxon>
        <taxon>Hirsutella</taxon>
    </lineage>
</organism>
<evidence type="ECO:0000256" key="1">
    <source>
        <dbReference type="SAM" id="MobiDB-lite"/>
    </source>
</evidence>
<keyword evidence="3" id="KW-1185">Reference proteome</keyword>
<proteinExistence type="predicted"/>
<feature type="compositionally biased region" description="Low complexity" evidence="1">
    <location>
        <begin position="96"/>
        <end position="111"/>
    </location>
</feature>
<evidence type="ECO:0000313" key="3">
    <source>
        <dbReference type="Proteomes" id="UP000054481"/>
    </source>
</evidence>
<gene>
    <name evidence="2" type="ORF">HIM_11409</name>
</gene>